<keyword evidence="2" id="KW-1185">Reference proteome</keyword>
<evidence type="ECO:0000313" key="1">
    <source>
        <dbReference type="EMBL" id="KAI0028710.1"/>
    </source>
</evidence>
<evidence type="ECO:0000313" key="2">
    <source>
        <dbReference type="Proteomes" id="UP000814128"/>
    </source>
</evidence>
<reference evidence="1" key="2">
    <citation type="journal article" date="2022" name="New Phytol.">
        <title>Evolutionary transition to the ectomycorrhizal habit in the genomes of a hyperdiverse lineage of mushroom-forming fungi.</title>
        <authorList>
            <person name="Looney B."/>
            <person name="Miyauchi S."/>
            <person name="Morin E."/>
            <person name="Drula E."/>
            <person name="Courty P.E."/>
            <person name="Kohler A."/>
            <person name="Kuo A."/>
            <person name="LaButti K."/>
            <person name="Pangilinan J."/>
            <person name="Lipzen A."/>
            <person name="Riley R."/>
            <person name="Andreopoulos W."/>
            <person name="He G."/>
            <person name="Johnson J."/>
            <person name="Nolan M."/>
            <person name="Tritt A."/>
            <person name="Barry K.W."/>
            <person name="Grigoriev I.V."/>
            <person name="Nagy L.G."/>
            <person name="Hibbett D."/>
            <person name="Henrissat B."/>
            <person name="Matheny P.B."/>
            <person name="Labbe J."/>
            <person name="Martin F.M."/>
        </authorList>
    </citation>
    <scope>NUCLEOTIDE SEQUENCE</scope>
    <source>
        <strain evidence="1">EC-137</strain>
    </source>
</reference>
<gene>
    <name evidence="1" type="ORF">K488DRAFT_73561</name>
</gene>
<comment type="caution">
    <text evidence="1">The sequence shown here is derived from an EMBL/GenBank/DDBJ whole genome shotgun (WGS) entry which is preliminary data.</text>
</comment>
<organism evidence="1 2">
    <name type="scientific">Vararia minispora EC-137</name>
    <dbReference type="NCBI Taxonomy" id="1314806"/>
    <lineage>
        <taxon>Eukaryota</taxon>
        <taxon>Fungi</taxon>
        <taxon>Dikarya</taxon>
        <taxon>Basidiomycota</taxon>
        <taxon>Agaricomycotina</taxon>
        <taxon>Agaricomycetes</taxon>
        <taxon>Russulales</taxon>
        <taxon>Lachnocladiaceae</taxon>
        <taxon>Vararia</taxon>
    </lineage>
</organism>
<name>A0ACB8QAK4_9AGAM</name>
<dbReference type="Proteomes" id="UP000814128">
    <property type="component" value="Unassembled WGS sequence"/>
</dbReference>
<sequence length="580" mass="65739">MEDPQLYREPPCPMTYWLPLAQARFAHFVDDGSYLKLTDLQGEFKALAEVARLARQYWNFVVPVARLPDDVLLYIFEVLKHECHEAFLEITNCKIDHKEQELAWNNRTSWMSVAQVCQRWRQVSLGCSMLWDIVYIGVSPASSDVLVDDILARSHCSFLDVKACLKNIGGCDELQNLSAQFTRLKEHAHRFQRLTLDHQSAELFFLTPSLPTFPALESLSLVTPDFLLSSFGELSFPEFDVGDRLPRLRSLRIHGVCLNGAPIQTFDSITVFHFSADIRCGAFYQWHQSDSLFDIIKAMPRLEDLRVTNAFPSIPYRESVRPVDLPVSTRSITLEATDDDCALQCMAFSQMLVHATAKRHMTIVLPVCDTQHSETFLGAYLGRSRAPRRVHVEFDPLKTHGRISTRYADTSNPGADSGTDRLCDFLLDFDVRCYDRARDAQQICRALQLVRDSVCTDELAHVKLWGARGLAHDETLLDDTWAALGGRQVTSVLSVGAAAAESLVRVLGRAPAYPRLERVHFARCAGEDDPVRYCIERLLELARERRARGVPVREVRIPEGVVDEEFLAELREVVDDVAWA</sequence>
<reference evidence="1" key="1">
    <citation type="submission" date="2021-02" db="EMBL/GenBank/DDBJ databases">
        <authorList>
            <consortium name="DOE Joint Genome Institute"/>
            <person name="Ahrendt S."/>
            <person name="Looney B.P."/>
            <person name="Miyauchi S."/>
            <person name="Morin E."/>
            <person name="Drula E."/>
            <person name="Courty P.E."/>
            <person name="Chicoki N."/>
            <person name="Fauchery L."/>
            <person name="Kohler A."/>
            <person name="Kuo A."/>
            <person name="Labutti K."/>
            <person name="Pangilinan J."/>
            <person name="Lipzen A."/>
            <person name="Riley R."/>
            <person name="Andreopoulos W."/>
            <person name="He G."/>
            <person name="Johnson J."/>
            <person name="Barry K.W."/>
            <person name="Grigoriev I.V."/>
            <person name="Nagy L."/>
            <person name="Hibbett D."/>
            <person name="Henrissat B."/>
            <person name="Matheny P.B."/>
            <person name="Labbe J."/>
            <person name="Martin F."/>
        </authorList>
    </citation>
    <scope>NUCLEOTIDE SEQUENCE</scope>
    <source>
        <strain evidence="1">EC-137</strain>
    </source>
</reference>
<accession>A0ACB8QAK4</accession>
<dbReference type="EMBL" id="MU273729">
    <property type="protein sequence ID" value="KAI0028710.1"/>
    <property type="molecule type" value="Genomic_DNA"/>
</dbReference>
<protein>
    <submittedName>
        <fullName evidence="1">Uncharacterized protein</fullName>
    </submittedName>
</protein>
<proteinExistence type="predicted"/>